<keyword evidence="2" id="KW-0472">Membrane</keyword>
<dbReference type="InterPro" id="IPR018706">
    <property type="entry name" value="DUF2214_membrane"/>
</dbReference>
<accession>A0ABD3M9W4</accession>
<feature type="signal peptide" evidence="3">
    <location>
        <begin position="1"/>
        <end position="17"/>
    </location>
</feature>
<feature type="compositionally biased region" description="Low complexity" evidence="1">
    <location>
        <begin position="27"/>
        <end position="38"/>
    </location>
</feature>
<gene>
    <name evidence="4" type="ORF">ACHAWU_005932</name>
</gene>
<evidence type="ECO:0008006" key="6">
    <source>
        <dbReference type="Google" id="ProtNLM"/>
    </source>
</evidence>
<keyword evidence="3" id="KW-0732">Signal</keyword>
<evidence type="ECO:0000256" key="2">
    <source>
        <dbReference type="SAM" id="Phobius"/>
    </source>
</evidence>
<sequence>MRKSAAILLGICSSTAAWSPGPKPFRTSSPSITTPCPSQHQQQLFDPAPNLSRVTTSPRKTVTSTTPACPNEIFLASTIASTALVVGTPEMANAATAFTNNAVPSALVAYGHYFSLLGILGCIMVERLTIKPNMTPDEEDLVAGADIGLGLFGVLIAYTGYLRATEYEKGFDFYAHEPLFWLKVAFVGVFGASSFFNTIVIIQRAIAKRNGELVPMGDKLSKRMIQICNAELVAVSVIPLTATFMARGVGYSADFPWQAEAGLAAAVFLGLSFKYVKEALTFEDSNSSIEL</sequence>
<dbReference type="Pfam" id="PF09980">
    <property type="entry name" value="DUF2214"/>
    <property type="match status" value="1"/>
</dbReference>
<evidence type="ECO:0000313" key="5">
    <source>
        <dbReference type="Proteomes" id="UP001530293"/>
    </source>
</evidence>
<reference evidence="4 5" key="1">
    <citation type="submission" date="2024-10" db="EMBL/GenBank/DDBJ databases">
        <title>Updated reference genomes for cyclostephanoid diatoms.</title>
        <authorList>
            <person name="Roberts W.R."/>
            <person name="Alverson A.J."/>
        </authorList>
    </citation>
    <scope>NUCLEOTIDE SEQUENCE [LARGE SCALE GENOMIC DNA]</scope>
    <source>
        <strain evidence="4 5">AJA232-27</strain>
    </source>
</reference>
<dbReference type="EMBL" id="JALLBG020000186">
    <property type="protein sequence ID" value="KAL3760397.1"/>
    <property type="molecule type" value="Genomic_DNA"/>
</dbReference>
<feature type="transmembrane region" description="Helical" evidence="2">
    <location>
        <begin position="141"/>
        <end position="161"/>
    </location>
</feature>
<feature type="transmembrane region" description="Helical" evidence="2">
    <location>
        <begin position="110"/>
        <end position="129"/>
    </location>
</feature>
<proteinExistence type="predicted"/>
<evidence type="ECO:0000256" key="1">
    <source>
        <dbReference type="SAM" id="MobiDB-lite"/>
    </source>
</evidence>
<organism evidence="4 5">
    <name type="scientific">Discostella pseudostelligera</name>
    <dbReference type="NCBI Taxonomy" id="259834"/>
    <lineage>
        <taxon>Eukaryota</taxon>
        <taxon>Sar</taxon>
        <taxon>Stramenopiles</taxon>
        <taxon>Ochrophyta</taxon>
        <taxon>Bacillariophyta</taxon>
        <taxon>Coscinodiscophyceae</taxon>
        <taxon>Thalassiosirophycidae</taxon>
        <taxon>Stephanodiscales</taxon>
        <taxon>Stephanodiscaceae</taxon>
        <taxon>Discostella</taxon>
    </lineage>
</organism>
<dbReference type="Proteomes" id="UP001530293">
    <property type="component" value="Unassembled WGS sequence"/>
</dbReference>
<name>A0ABD3M9W4_9STRA</name>
<protein>
    <recommendedName>
        <fullName evidence="6">DUF2975 domain-containing protein</fullName>
    </recommendedName>
</protein>
<dbReference type="AlphaFoldDB" id="A0ABD3M9W4"/>
<feature type="chain" id="PRO_5044843860" description="DUF2975 domain-containing protein" evidence="3">
    <location>
        <begin position="18"/>
        <end position="291"/>
    </location>
</feature>
<evidence type="ECO:0000313" key="4">
    <source>
        <dbReference type="EMBL" id="KAL3760397.1"/>
    </source>
</evidence>
<feature type="transmembrane region" description="Helical" evidence="2">
    <location>
        <begin position="181"/>
        <end position="206"/>
    </location>
</feature>
<feature type="region of interest" description="Disordered" evidence="1">
    <location>
        <begin position="20"/>
        <end position="44"/>
    </location>
</feature>
<keyword evidence="2" id="KW-0812">Transmembrane</keyword>
<keyword evidence="2" id="KW-1133">Transmembrane helix</keyword>
<keyword evidence="5" id="KW-1185">Reference proteome</keyword>
<comment type="caution">
    <text evidence="4">The sequence shown here is derived from an EMBL/GenBank/DDBJ whole genome shotgun (WGS) entry which is preliminary data.</text>
</comment>
<evidence type="ECO:0000256" key="3">
    <source>
        <dbReference type="SAM" id="SignalP"/>
    </source>
</evidence>